<evidence type="ECO:0000256" key="2">
    <source>
        <dbReference type="ARBA" id="ARBA00023136"/>
    </source>
</evidence>
<evidence type="ECO:0000259" key="6">
    <source>
        <dbReference type="Pfam" id="PF00593"/>
    </source>
</evidence>
<evidence type="ECO:0000256" key="4">
    <source>
        <dbReference type="RuleBase" id="RU003357"/>
    </source>
</evidence>
<reference evidence="8 9" key="1">
    <citation type="journal article" date="2015" name="J. Microbiol.">
        <title>Sphingosinicella ginsenosidimutans sp. nov., with ginsenoside converting activity.</title>
        <authorList>
            <person name="Kim J.K."/>
            <person name="Kang M.S."/>
            <person name="Park S.C."/>
            <person name="Kim K.M."/>
            <person name="Choi K."/>
            <person name="Yoon M.H."/>
            <person name="Im W.T."/>
        </authorList>
    </citation>
    <scope>NUCLEOTIDE SEQUENCE [LARGE SCALE GENOMIC DNA]</scope>
    <source>
        <strain evidence="8 9">BS-11</strain>
    </source>
</reference>
<dbReference type="PANTHER" id="PTHR40980">
    <property type="entry name" value="PLUG DOMAIN-CONTAINING PROTEIN"/>
    <property type="match status" value="1"/>
</dbReference>
<dbReference type="InterPro" id="IPR010104">
    <property type="entry name" value="TonB_rcpt_bac"/>
</dbReference>
<dbReference type="EMBL" id="VOQQ01000001">
    <property type="protein sequence ID" value="TXC64184.1"/>
    <property type="molecule type" value="Genomic_DNA"/>
</dbReference>
<dbReference type="InterPro" id="IPR000531">
    <property type="entry name" value="Beta-barrel_TonB"/>
</dbReference>
<dbReference type="Pfam" id="PF07715">
    <property type="entry name" value="Plug"/>
    <property type="match status" value="1"/>
</dbReference>
<evidence type="ECO:0000256" key="1">
    <source>
        <dbReference type="ARBA" id="ARBA00004442"/>
    </source>
</evidence>
<keyword evidence="3" id="KW-0998">Cell outer membrane</keyword>
<keyword evidence="4" id="KW-0798">TonB box</keyword>
<dbReference type="InterPro" id="IPR012910">
    <property type="entry name" value="Plug_dom"/>
</dbReference>
<feature type="signal peptide" evidence="5">
    <location>
        <begin position="1"/>
        <end position="25"/>
    </location>
</feature>
<dbReference type="Gene3D" id="2.170.130.10">
    <property type="entry name" value="TonB-dependent receptor, plug domain"/>
    <property type="match status" value="1"/>
</dbReference>
<feature type="domain" description="TonB-dependent receptor-like beta-barrel" evidence="6">
    <location>
        <begin position="422"/>
        <end position="848"/>
    </location>
</feature>
<gene>
    <name evidence="8" type="ORF">FRZ32_11265</name>
</gene>
<comment type="caution">
    <text evidence="8">The sequence shown here is derived from an EMBL/GenBank/DDBJ whole genome shotgun (WGS) entry which is preliminary data.</text>
</comment>
<keyword evidence="8" id="KW-0675">Receptor</keyword>
<keyword evidence="2 4" id="KW-0472">Membrane</keyword>
<evidence type="ECO:0000256" key="5">
    <source>
        <dbReference type="SAM" id="SignalP"/>
    </source>
</evidence>
<dbReference type="PANTHER" id="PTHR40980:SF3">
    <property type="entry name" value="TONB-DEPENDENT RECEPTOR-LIKE BETA-BARREL DOMAIN-CONTAINING PROTEIN"/>
    <property type="match status" value="1"/>
</dbReference>
<evidence type="ECO:0000313" key="8">
    <source>
        <dbReference type="EMBL" id="TXC64184.1"/>
    </source>
</evidence>
<evidence type="ECO:0000259" key="7">
    <source>
        <dbReference type="Pfam" id="PF07715"/>
    </source>
</evidence>
<dbReference type="SUPFAM" id="SSF56935">
    <property type="entry name" value="Porins"/>
    <property type="match status" value="1"/>
</dbReference>
<dbReference type="GO" id="GO:0009279">
    <property type="term" value="C:cell outer membrane"/>
    <property type="evidence" value="ECO:0007669"/>
    <property type="project" value="UniProtKB-SubCell"/>
</dbReference>
<evidence type="ECO:0000256" key="3">
    <source>
        <dbReference type="ARBA" id="ARBA00023237"/>
    </source>
</evidence>
<comment type="similarity">
    <text evidence="4">Belongs to the TonB-dependent receptor family.</text>
</comment>
<dbReference type="AlphaFoldDB" id="A0A5C6TUP2"/>
<proteinExistence type="inferred from homology"/>
<sequence length="891" mass="98114">MRLGILMRCTVSAGVLALAATPAFAQGGAQANASDPAQAGATSDSQDDAIVVTGIRRSLQSSENIRRNSDQIVDAVVAEDIGKLPDLNTAETAARIPGVQVYRQGGEAQNVLVRGLPFFTTTYNGREIFTAETRLVALQDFPSANIAALEVFKTSTADLVEPGLAGLVNVRSRRPFDFAGGQVAGSIWELRTVQGHSWRPSFNVLATDRWETGIGEIGILINGSYDQMEYLDAEISNTDFIADPVVPPSGQRVRLPDIQRLFYRSGRRERPSINAAVQWRPSDNLEFYGEFLWQGFRNQIDDRLLEEPLYGGQAYNNLTFRDGTNLVSSGTVVNPAGNLFSFQGGTYNRTNTFQYAGGLRYNQDRLHINVDIARTISTFRGSTESLDRIWPGARTVDFDLERPSFSVSGIDFGDPAAQTFQGLFEENQKSAGQDWQVRGDLTYDVDNPVLRNIQVGVRYTNRDAQRLYSNRYANILGLGLNATTLPVDFDIFRGVDQANPTYQWAAPTYQSIRDNLVQLRQFIIDNCPTCGYTTAPVVPALLFDAHENTLAGYGQLGLGDNDLSGIIGLRVNRIDSEVSGPSGITPPEAARERTEVLPNASLRWRFDRSFQLRLAISKTITRPDFGQLSSAVVLGAPPPGGVGTDSSPYGASSGNPALRPYSSWNYDASLEYYFARSGFAALTAFHRTVNGFIQNETFRVTDPVLGVVEISHPVNTGKGRISGVEFQAQAFADFSWLPDWARGFGAQANITYLDAKTQQPDGAGGLVFLPITDQLNGVSRWNYNLVGIYERYGFSARLSYSGRSHFAATRQYRGDDIYTETARPADRLDLSVNYAVLPNLTIFGDWTNITRAHFHQDFSSARAGAPRADYLRYIRFDETTVSLGIRFNFGG</sequence>
<comment type="subcellular location">
    <subcellularLocation>
        <location evidence="1 4">Cell outer membrane</location>
    </subcellularLocation>
</comment>
<feature type="chain" id="PRO_5022704692" evidence="5">
    <location>
        <begin position="26"/>
        <end position="891"/>
    </location>
</feature>
<dbReference type="Gene3D" id="2.40.170.20">
    <property type="entry name" value="TonB-dependent receptor, beta-barrel domain"/>
    <property type="match status" value="1"/>
</dbReference>
<keyword evidence="9" id="KW-1185">Reference proteome</keyword>
<accession>A0A5C6TUP2</accession>
<dbReference type="InterPro" id="IPR037066">
    <property type="entry name" value="Plug_dom_sf"/>
</dbReference>
<dbReference type="Proteomes" id="UP000321249">
    <property type="component" value="Unassembled WGS sequence"/>
</dbReference>
<keyword evidence="5" id="KW-0732">Signal</keyword>
<dbReference type="Pfam" id="PF00593">
    <property type="entry name" value="TonB_dep_Rec_b-barrel"/>
    <property type="match status" value="1"/>
</dbReference>
<dbReference type="NCBIfam" id="TIGR01782">
    <property type="entry name" value="TonB-Xanth-Caul"/>
    <property type="match status" value="1"/>
</dbReference>
<name>A0A5C6TUP2_9SPHN</name>
<evidence type="ECO:0000313" key="9">
    <source>
        <dbReference type="Proteomes" id="UP000321249"/>
    </source>
</evidence>
<feature type="domain" description="TonB-dependent receptor plug" evidence="7">
    <location>
        <begin position="67"/>
        <end position="157"/>
    </location>
</feature>
<organism evidence="8 9">
    <name type="scientific">Allosphingosinicella ginsenosidimutans</name>
    <dbReference type="NCBI Taxonomy" id="1176539"/>
    <lineage>
        <taxon>Bacteria</taxon>
        <taxon>Pseudomonadati</taxon>
        <taxon>Pseudomonadota</taxon>
        <taxon>Alphaproteobacteria</taxon>
        <taxon>Sphingomonadales</taxon>
        <taxon>Sphingomonadaceae</taxon>
        <taxon>Allosphingosinicella</taxon>
    </lineage>
</organism>
<protein>
    <submittedName>
        <fullName evidence="8">TonB-dependent receptor</fullName>
    </submittedName>
</protein>
<dbReference type="InterPro" id="IPR036942">
    <property type="entry name" value="Beta-barrel_TonB_sf"/>
</dbReference>